<dbReference type="AlphaFoldDB" id="D6Z4S2"/>
<keyword evidence="4" id="KW-1185">Reference proteome</keyword>
<reference evidence="4" key="1">
    <citation type="submission" date="2010-02" db="EMBL/GenBank/DDBJ databases">
        <title>Complete sequence of Desulfurivibrio alkaliphilus AHT2.</title>
        <authorList>
            <consortium name="US DOE Joint Genome Institute"/>
            <person name="Pitluck S."/>
            <person name="Chertkov O."/>
            <person name="Detter J.C."/>
            <person name="Han C."/>
            <person name="Tapia R."/>
            <person name="Larimer F."/>
            <person name="Land M."/>
            <person name="Hauser L."/>
            <person name="Kyrpides N."/>
            <person name="Mikhailova N."/>
            <person name="Sorokin D.Y."/>
            <person name="Muyzer G."/>
            <person name="Woyke T."/>
        </authorList>
    </citation>
    <scope>NUCLEOTIDE SEQUENCE [LARGE SCALE GENOMIC DNA]</scope>
    <source>
        <strain evidence="4">DSM 19089 / UNIQEM U267 / AHT2</strain>
    </source>
</reference>
<keyword evidence="1" id="KW-0802">TPR repeat</keyword>
<dbReference type="Pfam" id="PF14559">
    <property type="entry name" value="TPR_19"/>
    <property type="match status" value="1"/>
</dbReference>
<gene>
    <name evidence="3" type="ordered locus">DaAHT2_1867</name>
</gene>
<protein>
    <submittedName>
        <fullName evidence="3">Tetratricopeptide TPR_2 repeat protein</fullName>
    </submittedName>
</protein>
<dbReference type="KEGG" id="dak:DaAHT2_1867"/>
<dbReference type="Pfam" id="PF13174">
    <property type="entry name" value="TPR_6"/>
    <property type="match status" value="1"/>
</dbReference>
<dbReference type="SUPFAM" id="SSF48452">
    <property type="entry name" value="TPR-like"/>
    <property type="match status" value="1"/>
</dbReference>
<dbReference type="Proteomes" id="UP000001508">
    <property type="component" value="Chromosome"/>
</dbReference>
<evidence type="ECO:0000313" key="3">
    <source>
        <dbReference type="EMBL" id="ADH86547.1"/>
    </source>
</evidence>
<name>D6Z4S2_DESAT</name>
<dbReference type="InterPro" id="IPR011990">
    <property type="entry name" value="TPR-like_helical_dom_sf"/>
</dbReference>
<dbReference type="InterPro" id="IPR019734">
    <property type="entry name" value="TPR_rpt"/>
</dbReference>
<dbReference type="EMBL" id="CP001940">
    <property type="protein sequence ID" value="ADH86547.1"/>
    <property type="molecule type" value="Genomic_DNA"/>
</dbReference>
<dbReference type="InterPro" id="IPR007655">
    <property type="entry name" value="Slam_C"/>
</dbReference>
<dbReference type="PROSITE" id="PS50005">
    <property type="entry name" value="TPR"/>
    <property type="match status" value="2"/>
</dbReference>
<organism evidence="3 4">
    <name type="scientific">Desulfurivibrio alkaliphilus (strain DSM 19089 / UNIQEM U267 / AHT2)</name>
    <dbReference type="NCBI Taxonomy" id="589865"/>
    <lineage>
        <taxon>Bacteria</taxon>
        <taxon>Pseudomonadati</taxon>
        <taxon>Thermodesulfobacteriota</taxon>
        <taxon>Desulfobulbia</taxon>
        <taxon>Desulfobulbales</taxon>
        <taxon>Desulfobulbaceae</taxon>
        <taxon>Desulfurivibrio</taxon>
    </lineage>
</organism>
<feature type="domain" description="Surface lipoprotein assembly modifier C-terminal" evidence="2">
    <location>
        <begin position="257"/>
        <end position="460"/>
    </location>
</feature>
<dbReference type="STRING" id="589865.DaAHT2_1867"/>
<feature type="repeat" description="TPR" evidence="1">
    <location>
        <begin position="82"/>
        <end position="115"/>
    </location>
</feature>
<evidence type="ECO:0000256" key="1">
    <source>
        <dbReference type="PROSITE-ProRule" id="PRU00339"/>
    </source>
</evidence>
<feature type="repeat" description="TPR" evidence="1">
    <location>
        <begin position="116"/>
        <end position="149"/>
    </location>
</feature>
<evidence type="ECO:0000259" key="2">
    <source>
        <dbReference type="Pfam" id="PF04575"/>
    </source>
</evidence>
<accession>D6Z4S2</accession>
<dbReference type="HOGENOM" id="CLU_049566_0_0_7"/>
<dbReference type="eggNOG" id="COG0457">
    <property type="taxonomic scope" value="Bacteria"/>
</dbReference>
<proteinExistence type="predicted"/>
<dbReference type="Gene3D" id="1.25.40.10">
    <property type="entry name" value="Tetratricopeptide repeat domain"/>
    <property type="match status" value="1"/>
</dbReference>
<dbReference type="SMART" id="SM00028">
    <property type="entry name" value="TPR"/>
    <property type="match status" value="2"/>
</dbReference>
<dbReference type="InParanoid" id="D6Z4S2"/>
<sequence>MFRRFPRRKTQRQAQVGGFMMKRQQVGPCSAAAILLALVLFFGSLPAAADPVLSGRQMLAEQRYDEAYELLLTAFRADPGHPEINFLLGRAAFESGRTEEAVMAYERVLLHNPEANRAKLELARSYLRLGSRELARQYFHEVLATNPPEPVWQNIQRFLAAMDAAEKKHFINGLVTLGVGYDDNVNTFPANDTVRFNGWQVDLKGEEKSNWLLNTNLVLNHIYRARYNSPWNWKTTFTNYNAFHESVNDMDLNLFALSTGPTWRRDRLLLQAAVGYTHVDLGFDRYLGMLGLSAGGTWLLSPNWALNGGLEWRDRDFHKNDDRDSTNLLVTLGPVFSHGDNRVGLTLGYETNDADTDHYSYDRWRLGLRYDRQLPNDFAAFAAVRYQETDYDDDEPLFNKAREDETIFYQLGLSRVFWRAADSRRSLTGQISYSYTDADSNIELYEYTKSVANLALTYTF</sequence>
<dbReference type="Pfam" id="PF04575">
    <property type="entry name" value="SlipAM"/>
    <property type="match status" value="1"/>
</dbReference>
<evidence type="ECO:0000313" key="4">
    <source>
        <dbReference type="Proteomes" id="UP000001508"/>
    </source>
</evidence>